<evidence type="ECO:0000313" key="6">
    <source>
        <dbReference type="EMBL" id="KLV10830.1"/>
    </source>
</evidence>
<dbReference type="Pfam" id="PF14321">
    <property type="entry name" value="DUF4382"/>
    <property type="match status" value="1"/>
</dbReference>
<feature type="region of interest" description="Disordered" evidence="3">
    <location>
        <begin position="24"/>
        <end position="54"/>
    </location>
</feature>
<reference evidence="6 7" key="1">
    <citation type="submission" date="2015-05" db="EMBL/GenBank/DDBJ databases">
        <title>Photobacterium galathea sp. nov.</title>
        <authorList>
            <person name="Machado H."/>
            <person name="Gram L."/>
        </authorList>
    </citation>
    <scope>NUCLEOTIDE SEQUENCE [LARGE SCALE GENOMIC DNA]</scope>
    <source>
        <strain evidence="6 7">DSM 22954</strain>
    </source>
</reference>
<dbReference type="STRING" id="320778.ABT57_05145"/>
<feature type="domain" description="DUF4382" evidence="5">
    <location>
        <begin position="65"/>
        <end position="217"/>
    </location>
</feature>
<dbReference type="InterPro" id="IPR012640">
    <property type="entry name" value="Membr_lipoprot_lipid_attach_CS"/>
</dbReference>
<evidence type="ECO:0000256" key="2">
    <source>
        <dbReference type="ARBA" id="ARBA00022729"/>
    </source>
</evidence>
<dbReference type="Pfam" id="PF08139">
    <property type="entry name" value="LPAM_1"/>
    <property type="match status" value="1"/>
</dbReference>
<dbReference type="InterPro" id="IPR025491">
    <property type="entry name" value="DUF4382"/>
</dbReference>
<evidence type="ECO:0000256" key="3">
    <source>
        <dbReference type="SAM" id="MobiDB-lite"/>
    </source>
</evidence>
<dbReference type="Proteomes" id="UP000035909">
    <property type="component" value="Unassembled WGS sequence"/>
</dbReference>
<evidence type="ECO:0000256" key="1">
    <source>
        <dbReference type="ARBA" id="ARBA00017922"/>
    </source>
</evidence>
<organism evidence="6 7">
    <name type="scientific">Photobacterium ganghwense</name>
    <dbReference type="NCBI Taxonomy" id="320778"/>
    <lineage>
        <taxon>Bacteria</taxon>
        <taxon>Pseudomonadati</taxon>
        <taxon>Pseudomonadota</taxon>
        <taxon>Gammaproteobacteria</taxon>
        <taxon>Vibrionales</taxon>
        <taxon>Vibrionaceae</taxon>
        <taxon>Photobacterium</taxon>
    </lineage>
</organism>
<keyword evidence="2 4" id="KW-0732">Signal</keyword>
<dbReference type="RefSeq" id="WP_047884129.1">
    <property type="nucleotide sequence ID" value="NZ_LDOU01000005.1"/>
</dbReference>
<name>A0A0J1HGU8_9GAMM</name>
<keyword evidence="7" id="KW-1185">Reference proteome</keyword>
<gene>
    <name evidence="6" type="ORF">ABT57_05145</name>
</gene>
<proteinExistence type="predicted"/>
<evidence type="ECO:0000313" key="7">
    <source>
        <dbReference type="Proteomes" id="UP000035909"/>
    </source>
</evidence>
<dbReference type="AlphaFoldDB" id="A0A0J1HGU8"/>
<dbReference type="PROSITE" id="PS51257">
    <property type="entry name" value="PROKAR_LIPOPROTEIN"/>
    <property type="match status" value="1"/>
</dbReference>
<accession>A0A0J1HGU8</accession>
<comment type="caution">
    <text evidence="6">The sequence shown here is derived from an EMBL/GenBank/DDBJ whole genome shotgun (WGS) entry which is preliminary data.</text>
</comment>
<sequence length="334" mass="36195">MKKIILPLLAMLIVAGCSDSDGAANSAGATTPAADDSTSKTEVPIDVDVSKPPKEVPDGADDLQACVAIDAVRLMDLAGTIIEWTTKSMADPYAINSKQCIPADSEIPVDNDGYPKFIVIDLYDITGVDLVKLISEQLVPVGQYTSMALSVLQGSYGDFLNTPYSYVGNPVDKMKMDIVEDLKFDGLNINIDVPKTFTMSFDLRSMIQMIENAYKLKNEGFRIVDNALAATIHGDVDDTSCANSVLGAYVYLYPAGMDQHGDLGSDYAPVQTAKVNDDNSYSMKYVPEGDYDIVLVCDALLDAPNQIDLDIDLDGSSKYEDQHIVAGDDHYRNL</sequence>
<dbReference type="OrthoDB" id="5829325at2"/>
<dbReference type="EMBL" id="LDOU01000005">
    <property type="protein sequence ID" value="KLV10830.1"/>
    <property type="molecule type" value="Genomic_DNA"/>
</dbReference>
<feature type="compositionally biased region" description="Low complexity" evidence="3">
    <location>
        <begin position="24"/>
        <end position="34"/>
    </location>
</feature>
<evidence type="ECO:0000259" key="5">
    <source>
        <dbReference type="Pfam" id="PF14321"/>
    </source>
</evidence>
<evidence type="ECO:0000256" key="4">
    <source>
        <dbReference type="SAM" id="SignalP"/>
    </source>
</evidence>
<dbReference type="PATRIC" id="fig|320778.3.peg.1111"/>
<feature type="chain" id="PRO_5005252590" description="Type IV secretion system putative lipoprotein virB7" evidence="4">
    <location>
        <begin position="24"/>
        <end position="334"/>
    </location>
</feature>
<protein>
    <recommendedName>
        <fullName evidence="1">Type IV secretion system putative lipoprotein virB7</fullName>
    </recommendedName>
</protein>
<feature type="signal peptide" evidence="4">
    <location>
        <begin position="1"/>
        <end position="23"/>
    </location>
</feature>